<evidence type="ECO:0000313" key="3">
    <source>
        <dbReference type="Proteomes" id="UP000049979"/>
    </source>
</evidence>
<proteinExistence type="predicted"/>
<dbReference type="OrthoDB" id="1778612at2"/>
<dbReference type="EMBL" id="CVRR01000005">
    <property type="protein sequence ID" value="CRL33345.1"/>
    <property type="molecule type" value="Genomic_DNA"/>
</dbReference>
<accession>A0A0M6WBV7</accession>
<feature type="transmembrane region" description="Helical" evidence="1">
    <location>
        <begin position="81"/>
        <end position="102"/>
    </location>
</feature>
<feature type="transmembrane region" description="Helical" evidence="1">
    <location>
        <begin position="40"/>
        <end position="61"/>
    </location>
</feature>
<protein>
    <submittedName>
        <fullName evidence="2">Uncharacterized protein</fullName>
    </submittedName>
</protein>
<sequence>MISEERVKELYHLAAFDEYENKKYYQAGEYTMWDYVGKEIVKSFFSGTIAFILLIVFWGLGDIDTITKWINRVDLTTFVPKLIVAYAGFMIVYLLITARIYCVRYAKSYRKMKAYGNHLKRARRLLREEK</sequence>
<evidence type="ECO:0000313" key="2">
    <source>
        <dbReference type="EMBL" id="CRL33345.1"/>
    </source>
</evidence>
<name>A0A0M6WBV7_9FIRM</name>
<evidence type="ECO:0000256" key="1">
    <source>
        <dbReference type="SAM" id="Phobius"/>
    </source>
</evidence>
<dbReference type="STRING" id="301302.ERS852420_01443"/>
<dbReference type="Proteomes" id="UP000049979">
    <property type="component" value="Unassembled WGS sequence"/>
</dbReference>
<dbReference type="RefSeq" id="WP_055066964.1">
    <property type="nucleotide sequence ID" value="NZ_CP173697.1"/>
</dbReference>
<keyword evidence="3" id="KW-1185">Reference proteome</keyword>
<keyword evidence="1" id="KW-0812">Transmembrane</keyword>
<dbReference type="AlphaFoldDB" id="A0A0M6WBV7"/>
<keyword evidence="1" id="KW-0472">Membrane</keyword>
<reference evidence="3" key="1">
    <citation type="submission" date="2015-05" db="EMBL/GenBank/DDBJ databases">
        <authorList>
            <consortium name="Pathogen Informatics"/>
        </authorList>
    </citation>
    <scope>NUCLEOTIDE SEQUENCE [LARGE SCALE GENOMIC DNA]</scope>
    <source>
        <strain evidence="3">M72</strain>
    </source>
</reference>
<gene>
    <name evidence="2" type="ORF">M72_01821</name>
</gene>
<organism evidence="2 3">
    <name type="scientific">Roseburia faecis</name>
    <dbReference type="NCBI Taxonomy" id="301302"/>
    <lineage>
        <taxon>Bacteria</taxon>
        <taxon>Bacillati</taxon>
        <taxon>Bacillota</taxon>
        <taxon>Clostridia</taxon>
        <taxon>Lachnospirales</taxon>
        <taxon>Lachnospiraceae</taxon>
        <taxon>Roseburia</taxon>
    </lineage>
</organism>
<keyword evidence="1" id="KW-1133">Transmembrane helix</keyword>